<protein>
    <submittedName>
        <fullName evidence="1">Uncharacterized protein</fullName>
    </submittedName>
</protein>
<dbReference type="KEGG" id="manr:MPAN_000990"/>
<keyword evidence="2" id="KW-1185">Reference proteome</keyword>
<dbReference type="AlphaFoldDB" id="A0A7U9XVE2"/>
<reference evidence="1" key="1">
    <citation type="submission" date="2021-01" db="EMBL/GenBank/DDBJ databases">
        <title>Draft genome sequence of Acholeplasmataceae bacterium strain Mahy22.</title>
        <authorList>
            <person name="Watanabe M."/>
            <person name="Kojima H."/>
            <person name="Fukui M."/>
        </authorList>
    </citation>
    <scope>NUCLEOTIDE SEQUENCE</scope>
    <source>
        <strain evidence="1">Mahy22</strain>
    </source>
</reference>
<evidence type="ECO:0000313" key="2">
    <source>
        <dbReference type="Proteomes" id="UP000620133"/>
    </source>
</evidence>
<gene>
    <name evidence="1" type="ORF">MPAN_000990</name>
</gene>
<accession>A0A7U9XVE2</accession>
<evidence type="ECO:0000313" key="1">
    <source>
        <dbReference type="EMBL" id="BCR35206.1"/>
    </source>
</evidence>
<dbReference type="Proteomes" id="UP000620133">
    <property type="component" value="Chromosome"/>
</dbReference>
<dbReference type="RefSeq" id="WP_176239080.1">
    <property type="nucleotide sequence ID" value="NZ_AP024412.1"/>
</dbReference>
<name>A0A7U9XVE2_9MOLU</name>
<proteinExistence type="predicted"/>
<dbReference type="EMBL" id="AP024412">
    <property type="protein sequence ID" value="BCR35206.1"/>
    <property type="molecule type" value="Genomic_DNA"/>
</dbReference>
<sequence length="160" mass="19013">MEKKEFILPKYDGKIYFMNKENEEKIKSEKRKVYTEDKQFALVYTEKDIKSIIEIHEFIEYQNYEGKRSYEDEIYDWFILELGIDKHRFYNWGIFGKNIDKNVNLVLHFTNDEIMCTCLINKQDSLKEGSDAIYGVGSNDTLFLTLSIGTKKIMEEDING</sequence>
<organism evidence="1 2">
    <name type="scientific">Mariniplasma anaerobium</name>
    <dbReference type="NCBI Taxonomy" id="2735436"/>
    <lineage>
        <taxon>Bacteria</taxon>
        <taxon>Bacillati</taxon>
        <taxon>Mycoplasmatota</taxon>
        <taxon>Mollicutes</taxon>
        <taxon>Acholeplasmatales</taxon>
        <taxon>Acholeplasmataceae</taxon>
        <taxon>Mariniplasma</taxon>
    </lineage>
</organism>